<protein>
    <recommendedName>
        <fullName evidence="5">Polyhydroxyalkanoate synthesis protein PhaF</fullName>
    </recommendedName>
</protein>
<gene>
    <name evidence="3" type="ORF">Rhe02_96850</name>
</gene>
<dbReference type="Proteomes" id="UP000612899">
    <property type="component" value="Unassembled WGS sequence"/>
</dbReference>
<evidence type="ECO:0000256" key="2">
    <source>
        <dbReference type="SAM" id="MobiDB-lite"/>
    </source>
</evidence>
<comment type="caution">
    <text evidence="3">The sequence shown here is derived from an EMBL/GenBank/DDBJ whole genome shotgun (WGS) entry which is preliminary data.</text>
</comment>
<reference evidence="3" key="1">
    <citation type="submission" date="2021-01" db="EMBL/GenBank/DDBJ databases">
        <title>Whole genome shotgun sequence of Rhizocola hellebori NBRC 109834.</title>
        <authorList>
            <person name="Komaki H."/>
            <person name="Tamura T."/>
        </authorList>
    </citation>
    <scope>NUCLEOTIDE SEQUENCE</scope>
    <source>
        <strain evidence="3">NBRC 109834</strain>
    </source>
</reference>
<name>A0A8J3QLH3_9ACTN</name>
<feature type="region of interest" description="Disordered" evidence="2">
    <location>
        <begin position="139"/>
        <end position="164"/>
    </location>
</feature>
<organism evidence="3 4">
    <name type="scientific">Rhizocola hellebori</name>
    <dbReference type="NCBI Taxonomy" id="1392758"/>
    <lineage>
        <taxon>Bacteria</taxon>
        <taxon>Bacillati</taxon>
        <taxon>Actinomycetota</taxon>
        <taxon>Actinomycetes</taxon>
        <taxon>Micromonosporales</taxon>
        <taxon>Micromonosporaceae</taxon>
        <taxon>Rhizocola</taxon>
    </lineage>
</organism>
<dbReference type="EMBL" id="BONY01000148">
    <property type="protein sequence ID" value="GIH11618.1"/>
    <property type="molecule type" value="Genomic_DNA"/>
</dbReference>
<evidence type="ECO:0000313" key="4">
    <source>
        <dbReference type="Proteomes" id="UP000612899"/>
    </source>
</evidence>
<dbReference type="AlphaFoldDB" id="A0A8J3QLH3"/>
<evidence type="ECO:0000256" key="1">
    <source>
        <dbReference type="SAM" id="Coils"/>
    </source>
</evidence>
<feature type="coiled-coil region" evidence="1">
    <location>
        <begin position="91"/>
        <end position="118"/>
    </location>
</feature>
<accession>A0A8J3QLH3</accession>
<sequence>MSIMVTQKVSEPVQDAVKAYLELAFGLTEASKKKAEKTVKKVTKELVGKSGATAAQLQTLAEDLLATGNANREAVSRMVRVEMDRALSRVGLATAEEVAALNDRIEALERQLRDAKAAPAASDEPPVAAKKTVAKKAVAKKATEAEPVIKAAGPAAKRPMPRVAADKEAPEAIAAVHAAAAKAPAKKAVAKKATKAAKATP</sequence>
<evidence type="ECO:0000313" key="3">
    <source>
        <dbReference type="EMBL" id="GIH11618.1"/>
    </source>
</evidence>
<evidence type="ECO:0008006" key="5">
    <source>
        <dbReference type="Google" id="ProtNLM"/>
    </source>
</evidence>
<keyword evidence="4" id="KW-1185">Reference proteome</keyword>
<proteinExistence type="predicted"/>
<keyword evidence="1" id="KW-0175">Coiled coil</keyword>